<dbReference type="EMBL" id="LLXL01003009">
    <property type="protein sequence ID" value="PKK59531.1"/>
    <property type="molecule type" value="Genomic_DNA"/>
</dbReference>
<name>A0A2N1MD15_9GLOM</name>
<comment type="caution">
    <text evidence="6">The sequence shown here is derived from an EMBL/GenBank/DDBJ whole genome shotgun (WGS) entry which is preliminary data.</text>
</comment>
<dbReference type="Proteomes" id="UP000233469">
    <property type="component" value="Unassembled WGS sequence"/>
</dbReference>
<evidence type="ECO:0000256" key="1">
    <source>
        <dbReference type="ARBA" id="ARBA00004123"/>
    </source>
</evidence>
<dbReference type="VEuPathDB" id="FungiDB:RhiirA1_479453"/>
<protein>
    <recommendedName>
        <fullName evidence="8">Zinc finger bed domain-containing protein ricesleeper 2-like</fullName>
    </recommendedName>
</protein>
<dbReference type="PANTHER" id="PTHR46481">
    <property type="entry name" value="ZINC FINGER BED DOMAIN-CONTAINING PROTEIN 4"/>
    <property type="match status" value="1"/>
</dbReference>
<organism evidence="6 7">
    <name type="scientific">Rhizophagus irregularis</name>
    <dbReference type="NCBI Taxonomy" id="588596"/>
    <lineage>
        <taxon>Eukaryota</taxon>
        <taxon>Fungi</taxon>
        <taxon>Fungi incertae sedis</taxon>
        <taxon>Mucoromycota</taxon>
        <taxon>Glomeromycotina</taxon>
        <taxon>Glomeromycetes</taxon>
        <taxon>Glomerales</taxon>
        <taxon>Glomeraceae</taxon>
        <taxon>Rhizophagus</taxon>
    </lineage>
</organism>
<evidence type="ECO:0000256" key="2">
    <source>
        <dbReference type="ARBA" id="ARBA00022723"/>
    </source>
</evidence>
<reference evidence="6 7" key="2">
    <citation type="submission" date="2017-10" db="EMBL/GenBank/DDBJ databases">
        <title>Extensive intraspecific genome diversity in a model arbuscular mycorrhizal fungus.</title>
        <authorList>
            <person name="Chen E.C.H."/>
            <person name="Morin E."/>
            <person name="Baudet D."/>
            <person name="Noel J."/>
            <person name="Ndikumana S."/>
            <person name="Charron P."/>
            <person name="St-Onge C."/>
            <person name="Giorgi J."/>
            <person name="Grigoriev I.V."/>
            <person name="Roux C."/>
            <person name="Martin F.M."/>
            <person name="Corradi N."/>
        </authorList>
    </citation>
    <scope>NUCLEOTIDE SEQUENCE [LARGE SCALE GENOMIC DNA]</scope>
    <source>
        <strain evidence="6 7">C2</strain>
    </source>
</reference>
<reference evidence="6 7" key="1">
    <citation type="submission" date="2016-04" db="EMBL/GenBank/DDBJ databases">
        <title>Genome analyses suggest a sexual origin of heterokaryosis in a supposedly ancient asexual fungus.</title>
        <authorList>
            <person name="Ropars J."/>
            <person name="Sedzielewska K."/>
            <person name="Noel J."/>
            <person name="Charron P."/>
            <person name="Farinelli L."/>
            <person name="Marton T."/>
            <person name="Kruger M."/>
            <person name="Pelin A."/>
            <person name="Brachmann A."/>
            <person name="Corradi N."/>
        </authorList>
    </citation>
    <scope>NUCLEOTIDE SEQUENCE [LARGE SCALE GENOMIC DNA]</scope>
    <source>
        <strain evidence="6 7">C2</strain>
    </source>
</reference>
<dbReference type="GO" id="GO:0005634">
    <property type="term" value="C:nucleus"/>
    <property type="evidence" value="ECO:0007669"/>
    <property type="project" value="UniProtKB-SubCell"/>
</dbReference>
<keyword evidence="3" id="KW-0863">Zinc-finger</keyword>
<proteinExistence type="predicted"/>
<evidence type="ECO:0000313" key="6">
    <source>
        <dbReference type="EMBL" id="PKK59531.1"/>
    </source>
</evidence>
<dbReference type="VEuPathDB" id="FungiDB:RhiirFUN_006103"/>
<dbReference type="VEuPathDB" id="FungiDB:FUN_022454"/>
<evidence type="ECO:0000256" key="5">
    <source>
        <dbReference type="ARBA" id="ARBA00023242"/>
    </source>
</evidence>
<gene>
    <name evidence="6" type="ORF">RhiirC2_794711</name>
</gene>
<dbReference type="AlphaFoldDB" id="A0A2N1MD15"/>
<dbReference type="InterPro" id="IPR052035">
    <property type="entry name" value="ZnF_BED_domain_contain"/>
</dbReference>
<dbReference type="SUPFAM" id="SSF53098">
    <property type="entry name" value="Ribonuclease H-like"/>
    <property type="match status" value="1"/>
</dbReference>
<keyword evidence="5" id="KW-0539">Nucleus</keyword>
<evidence type="ECO:0000256" key="4">
    <source>
        <dbReference type="ARBA" id="ARBA00022833"/>
    </source>
</evidence>
<evidence type="ECO:0000256" key="3">
    <source>
        <dbReference type="ARBA" id="ARBA00022771"/>
    </source>
</evidence>
<sequence>MSSFNLDDAFIPDIDNIEDGKNNNISRNSSIERHLLNKHNIVIPKVKQTTLKFKCIDPWPAKKKSERDEVIVIWIISEQLPFSVVEKFNQRRSNIYKDLQKIPGKVSFTADMSQYVNCKFAISKILYKFNLADKALALTTDNESAMLVCRRILTEEFEQDLNNLSFSHYCCSAHILNLAVKQGMEIID</sequence>
<keyword evidence="2" id="KW-0479">Metal-binding</keyword>
<dbReference type="InterPro" id="IPR012337">
    <property type="entry name" value="RNaseH-like_sf"/>
</dbReference>
<evidence type="ECO:0008006" key="8">
    <source>
        <dbReference type="Google" id="ProtNLM"/>
    </source>
</evidence>
<evidence type="ECO:0000313" key="7">
    <source>
        <dbReference type="Proteomes" id="UP000233469"/>
    </source>
</evidence>
<dbReference type="PANTHER" id="PTHR46481:SF10">
    <property type="entry name" value="ZINC FINGER BED DOMAIN-CONTAINING PROTEIN 39"/>
    <property type="match status" value="1"/>
</dbReference>
<accession>A0A2N1MD15</accession>
<keyword evidence="4" id="KW-0862">Zinc</keyword>
<dbReference type="GO" id="GO:0008270">
    <property type="term" value="F:zinc ion binding"/>
    <property type="evidence" value="ECO:0007669"/>
    <property type="project" value="UniProtKB-KW"/>
</dbReference>
<comment type="subcellular location">
    <subcellularLocation>
        <location evidence="1">Nucleus</location>
    </subcellularLocation>
</comment>